<evidence type="ECO:0000313" key="3">
    <source>
        <dbReference type="Proteomes" id="UP001605036"/>
    </source>
</evidence>
<keyword evidence="1" id="KW-0812">Transmembrane</keyword>
<sequence length="348" mass="38938">MWRGSVIDALSARGRSRIGASRPYNRRVTIPWIHTTYLVSRPVFSSDGGELRVGRAPGKVVLRPRFHGLDRSTVNSSRELPAGSRGILVPDRQFESDVAQESRARFSISKNWRTLSAEAPLVPAGFGVSPGVCEFMIVRCSIWWESSGLVRRPSSARVHDSTRWVTAPRALECLAMLASQVPGRHVQDSWLAWLVELLVVMIDSRWRSLDMLAFHTALPGHVRNPRPQLLFQRSAMLVVSPSVPRRFVYRRVFALSVLVATLAVRIAFLWVSIAHAAHPVSFPWFPTLASLTLVGRSLINLSLSRRLTDIDNFVVFCVESGIDYFGPICHIFLPLVCGIRLFVDADCC</sequence>
<keyword evidence="3" id="KW-1185">Reference proteome</keyword>
<organism evidence="2 3">
    <name type="scientific">Riccia fluitans</name>
    <dbReference type="NCBI Taxonomy" id="41844"/>
    <lineage>
        <taxon>Eukaryota</taxon>
        <taxon>Viridiplantae</taxon>
        <taxon>Streptophyta</taxon>
        <taxon>Embryophyta</taxon>
        <taxon>Marchantiophyta</taxon>
        <taxon>Marchantiopsida</taxon>
        <taxon>Marchantiidae</taxon>
        <taxon>Marchantiales</taxon>
        <taxon>Ricciaceae</taxon>
        <taxon>Riccia</taxon>
    </lineage>
</organism>
<keyword evidence="1" id="KW-0472">Membrane</keyword>
<evidence type="ECO:0000313" key="2">
    <source>
        <dbReference type="EMBL" id="KAL2623140.1"/>
    </source>
</evidence>
<gene>
    <name evidence="2" type="ORF">R1flu_003345</name>
</gene>
<accession>A0ABD1Y8W7</accession>
<proteinExistence type="predicted"/>
<comment type="caution">
    <text evidence="2">The sequence shown here is derived from an EMBL/GenBank/DDBJ whole genome shotgun (WGS) entry which is preliminary data.</text>
</comment>
<reference evidence="2 3" key="1">
    <citation type="submission" date="2024-09" db="EMBL/GenBank/DDBJ databases">
        <title>Chromosome-scale assembly of Riccia fluitans.</title>
        <authorList>
            <person name="Paukszto L."/>
            <person name="Sawicki J."/>
            <person name="Karawczyk K."/>
            <person name="Piernik-Szablinska J."/>
            <person name="Szczecinska M."/>
            <person name="Mazdziarz M."/>
        </authorList>
    </citation>
    <scope>NUCLEOTIDE SEQUENCE [LARGE SCALE GENOMIC DNA]</scope>
    <source>
        <strain evidence="2">Rf_01</strain>
        <tissue evidence="2">Aerial parts of the thallus</tissue>
    </source>
</reference>
<evidence type="ECO:0000256" key="1">
    <source>
        <dbReference type="SAM" id="Phobius"/>
    </source>
</evidence>
<dbReference type="AlphaFoldDB" id="A0ABD1Y8W7"/>
<name>A0ABD1Y8W7_9MARC</name>
<dbReference type="Proteomes" id="UP001605036">
    <property type="component" value="Unassembled WGS sequence"/>
</dbReference>
<protein>
    <submittedName>
        <fullName evidence="2">Uncharacterized protein</fullName>
    </submittedName>
</protein>
<dbReference type="EMBL" id="JBHFFA010000006">
    <property type="protein sequence ID" value="KAL2623140.1"/>
    <property type="molecule type" value="Genomic_DNA"/>
</dbReference>
<feature type="transmembrane region" description="Helical" evidence="1">
    <location>
        <begin position="252"/>
        <end position="276"/>
    </location>
</feature>
<keyword evidence="1" id="KW-1133">Transmembrane helix</keyword>